<organism evidence="2 3">
    <name type="scientific">Cyclobacterium qasimii M12-11B</name>
    <dbReference type="NCBI Taxonomy" id="641524"/>
    <lineage>
        <taxon>Bacteria</taxon>
        <taxon>Pseudomonadati</taxon>
        <taxon>Bacteroidota</taxon>
        <taxon>Cytophagia</taxon>
        <taxon>Cytophagales</taxon>
        <taxon>Cyclobacteriaceae</taxon>
        <taxon>Cyclobacterium</taxon>
    </lineage>
</organism>
<keyword evidence="1" id="KW-0472">Membrane</keyword>
<keyword evidence="1" id="KW-1133">Transmembrane helix</keyword>
<dbReference type="Proteomes" id="UP000014974">
    <property type="component" value="Unassembled WGS sequence"/>
</dbReference>
<sequence length="55" mass="6262">MQSGKEENCSEKIKGFAHEFGLLGVVIGVFLTRTFYAPLLKLYRAKILLNINYLN</sequence>
<evidence type="ECO:0000313" key="2">
    <source>
        <dbReference type="EMBL" id="EPR68313.1"/>
    </source>
</evidence>
<evidence type="ECO:0000313" key="3">
    <source>
        <dbReference type="Proteomes" id="UP000014974"/>
    </source>
</evidence>
<dbReference type="EMBL" id="ATNM01000105">
    <property type="protein sequence ID" value="EPR68313.1"/>
    <property type="molecule type" value="Genomic_DNA"/>
</dbReference>
<protein>
    <submittedName>
        <fullName evidence="2">Uncharacterized protein</fullName>
    </submittedName>
</protein>
<proteinExistence type="predicted"/>
<accession>S7WWC8</accession>
<gene>
    <name evidence="2" type="ORF">ADICYQ_2605</name>
</gene>
<keyword evidence="1" id="KW-0812">Transmembrane</keyword>
<evidence type="ECO:0000256" key="1">
    <source>
        <dbReference type="SAM" id="Phobius"/>
    </source>
</evidence>
<reference evidence="2 3" key="1">
    <citation type="journal article" date="2013" name="Genome Announc.">
        <title>Draft Genome Sequence of Cyclobacterium qasimii Strain M12-11BT, Isolated from Arctic Marine Sediment.</title>
        <authorList>
            <person name="Shivaji S."/>
            <person name="Ara S."/>
            <person name="Singh A."/>
            <person name="Kumar Pinnaka A."/>
        </authorList>
    </citation>
    <scope>NUCLEOTIDE SEQUENCE [LARGE SCALE GENOMIC DNA]</scope>
    <source>
        <strain evidence="2 3">M12-11B</strain>
    </source>
</reference>
<comment type="caution">
    <text evidence="2">The sequence shown here is derived from an EMBL/GenBank/DDBJ whole genome shotgun (WGS) entry which is preliminary data.</text>
</comment>
<name>S7WWC8_9BACT</name>
<dbReference type="AlphaFoldDB" id="S7WWC8"/>
<feature type="transmembrane region" description="Helical" evidence="1">
    <location>
        <begin position="20"/>
        <end position="39"/>
    </location>
</feature>
<dbReference type="STRING" id="641524.ADICYQ_2605"/>